<feature type="transmembrane region" description="Helical" evidence="8">
    <location>
        <begin position="235"/>
        <end position="254"/>
    </location>
</feature>
<comment type="similarity">
    <text evidence="8">Belongs to the binding-protein-dependent transport system permease family.</text>
</comment>
<name>J1JZB9_9HYPH</name>
<keyword evidence="2 8" id="KW-0813">Transport</keyword>
<dbReference type="SUPFAM" id="SSF161098">
    <property type="entry name" value="MetI-like"/>
    <property type="match status" value="1"/>
</dbReference>
<dbReference type="PANTHER" id="PTHR43357">
    <property type="entry name" value="INNER MEMBRANE ABC TRANSPORTER PERMEASE PROTEIN YDCV"/>
    <property type="match status" value="1"/>
</dbReference>
<protein>
    <recommendedName>
        <fullName evidence="9">ABC transmembrane type-1 domain-containing protein</fullName>
    </recommendedName>
</protein>
<keyword evidence="3" id="KW-1003">Cell membrane</keyword>
<gene>
    <name evidence="10" type="ORF">ME5_00853</name>
</gene>
<evidence type="ECO:0000313" key="11">
    <source>
        <dbReference type="Proteomes" id="UP000008952"/>
    </source>
</evidence>
<dbReference type="EMBL" id="AIMB01000007">
    <property type="protein sequence ID" value="EJF90452.1"/>
    <property type="molecule type" value="Genomic_DNA"/>
</dbReference>
<dbReference type="Pfam" id="PF00528">
    <property type="entry name" value="BPD_transp_1"/>
    <property type="match status" value="1"/>
</dbReference>
<evidence type="ECO:0000259" key="9">
    <source>
        <dbReference type="PROSITE" id="PS50928"/>
    </source>
</evidence>
<dbReference type="AlphaFoldDB" id="J1JZB9"/>
<evidence type="ECO:0000256" key="4">
    <source>
        <dbReference type="ARBA" id="ARBA00022519"/>
    </source>
</evidence>
<feature type="transmembrane region" description="Helical" evidence="8">
    <location>
        <begin position="64"/>
        <end position="90"/>
    </location>
</feature>
<evidence type="ECO:0000256" key="1">
    <source>
        <dbReference type="ARBA" id="ARBA00004429"/>
    </source>
</evidence>
<evidence type="ECO:0000256" key="7">
    <source>
        <dbReference type="ARBA" id="ARBA00023136"/>
    </source>
</evidence>
<keyword evidence="7 8" id="KW-0472">Membrane</keyword>
<evidence type="ECO:0000256" key="8">
    <source>
        <dbReference type="RuleBase" id="RU363032"/>
    </source>
</evidence>
<evidence type="ECO:0000256" key="5">
    <source>
        <dbReference type="ARBA" id="ARBA00022692"/>
    </source>
</evidence>
<feature type="transmembrane region" description="Helical" evidence="8">
    <location>
        <begin position="96"/>
        <end position="117"/>
    </location>
</feature>
<proteinExistence type="inferred from homology"/>
<dbReference type="eggNOG" id="COG1177">
    <property type="taxonomic scope" value="Bacteria"/>
</dbReference>
<accession>J1JZB9</accession>
<dbReference type="Proteomes" id="UP000008952">
    <property type="component" value="Unassembled WGS sequence"/>
</dbReference>
<keyword evidence="6 8" id="KW-1133">Transmembrane helix</keyword>
<comment type="subcellular location">
    <subcellularLocation>
        <location evidence="1">Cell inner membrane</location>
        <topology evidence="1">Multi-pass membrane protein</topology>
    </subcellularLocation>
    <subcellularLocation>
        <location evidence="8">Cell membrane</location>
        <topology evidence="8">Multi-pass membrane protein</topology>
    </subcellularLocation>
</comment>
<dbReference type="PROSITE" id="PS50928">
    <property type="entry name" value="ABC_TM1"/>
    <property type="match status" value="1"/>
</dbReference>
<keyword evidence="4" id="KW-0997">Cell inner membrane</keyword>
<evidence type="ECO:0000313" key="10">
    <source>
        <dbReference type="EMBL" id="EJF90452.1"/>
    </source>
</evidence>
<evidence type="ECO:0000256" key="2">
    <source>
        <dbReference type="ARBA" id="ARBA00022448"/>
    </source>
</evidence>
<dbReference type="PANTHER" id="PTHR43357:SF4">
    <property type="entry name" value="INNER MEMBRANE ABC TRANSPORTER PERMEASE PROTEIN YDCV"/>
    <property type="match status" value="1"/>
</dbReference>
<dbReference type="GO" id="GO:0055085">
    <property type="term" value="P:transmembrane transport"/>
    <property type="evidence" value="ECO:0007669"/>
    <property type="project" value="InterPro"/>
</dbReference>
<dbReference type="Gene3D" id="1.10.3720.10">
    <property type="entry name" value="MetI-like"/>
    <property type="match status" value="1"/>
</dbReference>
<feature type="transmembrane region" description="Helical" evidence="8">
    <location>
        <begin position="129"/>
        <end position="148"/>
    </location>
</feature>
<dbReference type="CDD" id="cd06261">
    <property type="entry name" value="TM_PBP2"/>
    <property type="match status" value="1"/>
</dbReference>
<feature type="transmembrane region" description="Helical" evidence="8">
    <location>
        <begin position="176"/>
        <end position="197"/>
    </location>
</feature>
<feature type="domain" description="ABC transmembrane type-1" evidence="9">
    <location>
        <begin position="61"/>
        <end position="251"/>
    </location>
</feature>
<evidence type="ECO:0000256" key="3">
    <source>
        <dbReference type="ARBA" id="ARBA00022475"/>
    </source>
</evidence>
<dbReference type="GO" id="GO:0005886">
    <property type="term" value="C:plasma membrane"/>
    <property type="evidence" value="ECO:0007669"/>
    <property type="project" value="UniProtKB-SubCell"/>
</dbReference>
<evidence type="ECO:0000256" key="6">
    <source>
        <dbReference type="ARBA" id="ARBA00022989"/>
    </source>
</evidence>
<dbReference type="HOGENOM" id="CLU_016047_3_2_5"/>
<feature type="transmembrane region" description="Helical" evidence="8">
    <location>
        <begin position="9"/>
        <end position="27"/>
    </location>
</feature>
<comment type="caution">
    <text evidence="10">The sequence shown here is derived from an EMBL/GenBank/DDBJ whole genome shotgun (WGS) entry which is preliminary data.</text>
</comment>
<dbReference type="PATRIC" id="fig|1094558.3.peg.936"/>
<keyword evidence="11" id="KW-1185">Reference proteome</keyword>
<dbReference type="STRING" id="1094558.ME5_00853"/>
<organism evidence="10 11">
    <name type="scientific">Bartonella tamiae Th239</name>
    <dbReference type="NCBI Taxonomy" id="1094558"/>
    <lineage>
        <taxon>Bacteria</taxon>
        <taxon>Pseudomonadati</taxon>
        <taxon>Pseudomonadota</taxon>
        <taxon>Alphaproteobacteria</taxon>
        <taxon>Hyphomicrobiales</taxon>
        <taxon>Bartonellaceae</taxon>
        <taxon>Bartonella</taxon>
    </lineage>
</organism>
<dbReference type="InterPro" id="IPR000515">
    <property type="entry name" value="MetI-like"/>
</dbReference>
<dbReference type="OrthoDB" id="5622164at2"/>
<keyword evidence="5 8" id="KW-0812">Transmembrane</keyword>
<reference evidence="10 11" key="1">
    <citation type="submission" date="2012-03" db="EMBL/GenBank/DDBJ databases">
        <title>The Genome Sequence of Bartonella tamiae Th239.</title>
        <authorList>
            <consortium name="The Broad Institute Genome Sequencing Platform"/>
            <consortium name="The Broad Institute Genome Sequencing Center for Infectious Disease"/>
            <person name="Feldgarden M."/>
            <person name="Kirby J."/>
            <person name="Kosoy M."/>
            <person name="Birtles R."/>
            <person name="Probert W.S."/>
            <person name="Chiaraviglio L."/>
            <person name="Young S.K."/>
            <person name="Zeng Q."/>
            <person name="Gargeya S."/>
            <person name="Fitzgerald M."/>
            <person name="Haas B."/>
            <person name="Abouelleil A."/>
            <person name="Alvarado L."/>
            <person name="Arachchi H.M."/>
            <person name="Berlin A."/>
            <person name="Chapman S.B."/>
            <person name="Gearin G."/>
            <person name="Goldberg J."/>
            <person name="Griggs A."/>
            <person name="Gujja S."/>
            <person name="Hansen M."/>
            <person name="Heiman D."/>
            <person name="Howarth C."/>
            <person name="Larimer J."/>
            <person name="Lui A."/>
            <person name="MacDonald P.J.P."/>
            <person name="McCowen C."/>
            <person name="Montmayeur A."/>
            <person name="Murphy C."/>
            <person name="Neiman D."/>
            <person name="Pearson M."/>
            <person name="Priest M."/>
            <person name="Roberts A."/>
            <person name="Saif S."/>
            <person name="Shea T."/>
            <person name="Sisk P."/>
            <person name="Stolte C."/>
            <person name="Sykes S."/>
            <person name="Wortman J."/>
            <person name="Nusbaum C."/>
            <person name="Birren B."/>
        </authorList>
    </citation>
    <scope>NUCLEOTIDE SEQUENCE [LARGE SCALE GENOMIC DNA]</scope>
    <source>
        <strain evidence="10 11">Th239</strain>
    </source>
</reference>
<dbReference type="InterPro" id="IPR035906">
    <property type="entry name" value="MetI-like_sf"/>
</dbReference>
<sequence>MKQSLYAKLLIFIITGIMLLPLVALSINAVSTQWSKTIIPSGFTLDWLYTILTQNRFHYAILRSLTVSILSLILAIVLTTPAILIAHTYWPALDRWLSRFVILPYAIPGIVLVVGYIKVFSVPPLQINGTLWILIFVYVPLCFPMFYICLKNSLNAIPVQDYLDAGRLVGATDEKIFIKVIIPLLIPAFFLSTVLNFSLLMSEFVYANLLVGGQYETLQIYIYAHRTQSGSLSSAMILIYFLFLFIMTIITLIIQNRLLRKY</sequence>